<protein>
    <submittedName>
        <fullName evidence="13">ZP domain-containing protein</fullName>
    </submittedName>
</protein>
<keyword evidence="2" id="KW-0193">Cuticle</keyword>
<feature type="compositionally biased region" description="Polar residues" evidence="8">
    <location>
        <begin position="553"/>
        <end position="569"/>
    </location>
</feature>
<dbReference type="WBParaSite" id="TCNE_0000695501-mRNA-1">
    <property type="protein sequence ID" value="TCNE_0000695501-mRNA-1"/>
    <property type="gene ID" value="TCNE_0000695501"/>
</dbReference>
<organism evidence="12 13">
    <name type="scientific">Toxocara canis</name>
    <name type="common">Canine roundworm</name>
    <dbReference type="NCBI Taxonomy" id="6265"/>
    <lineage>
        <taxon>Eukaryota</taxon>
        <taxon>Metazoa</taxon>
        <taxon>Ecdysozoa</taxon>
        <taxon>Nematoda</taxon>
        <taxon>Chromadorea</taxon>
        <taxon>Rhabditida</taxon>
        <taxon>Spirurina</taxon>
        <taxon>Ascaridomorpha</taxon>
        <taxon>Ascaridoidea</taxon>
        <taxon>Toxocaridae</taxon>
        <taxon>Toxocara</taxon>
    </lineage>
</organism>
<evidence type="ECO:0000256" key="9">
    <source>
        <dbReference type="SAM" id="Phobius"/>
    </source>
</evidence>
<feature type="compositionally biased region" description="Basic residues" evidence="8">
    <location>
        <begin position="536"/>
        <end position="549"/>
    </location>
</feature>
<evidence type="ECO:0000256" key="5">
    <source>
        <dbReference type="ARBA" id="ARBA00022729"/>
    </source>
</evidence>
<dbReference type="InterPro" id="IPR051962">
    <property type="entry name" value="Cuticlin"/>
</dbReference>
<dbReference type="Proteomes" id="UP000050794">
    <property type="component" value="Unassembled WGS sequence"/>
</dbReference>
<dbReference type="GO" id="GO:0005886">
    <property type="term" value="C:plasma membrane"/>
    <property type="evidence" value="ECO:0007669"/>
    <property type="project" value="UniProtKB-SubCell"/>
</dbReference>
<dbReference type="SMART" id="SM00241">
    <property type="entry name" value="ZP"/>
    <property type="match status" value="1"/>
</dbReference>
<dbReference type="PANTHER" id="PTHR22907">
    <property type="entry name" value="GH04558P"/>
    <property type="match status" value="1"/>
</dbReference>
<evidence type="ECO:0000256" key="2">
    <source>
        <dbReference type="ARBA" id="ARBA00022460"/>
    </source>
</evidence>
<evidence type="ECO:0000313" key="13">
    <source>
        <dbReference type="WBParaSite" id="TCNE_0000695501-mRNA-1"/>
    </source>
</evidence>
<keyword evidence="4 9" id="KW-0812">Transmembrane</keyword>
<proteinExistence type="predicted"/>
<feature type="transmembrane region" description="Helical" evidence="9">
    <location>
        <begin position="655"/>
        <end position="678"/>
    </location>
</feature>
<feature type="region of interest" description="Disordered" evidence="8">
    <location>
        <begin position="536"/>
        <end position="569"/>
    </location>
</feature>
<reference evidence="13" key="1">
    <citation type="submission" date="2016-06" db="UniProtKB">
        <authorList>
            <consortium name="WormBaseParasite"/>
        </authorList>
    </citation>
    <scope>IDENTIFICATION</scope>
</reference>
<evidence type="ECO:0000256" key="4">
    <source>
        <dbReference type="ARBA" id="ARBA00022692"/>
    </source>
</evidence>
<keyword evidence="3" id="KW-1003">Cell membrane</keyword>
<keyword evidence="12" id="KW-1185">Reference proteome</keyword>
<evidence type="ECO:0000256" key="1">
    <source>
        <dbReference type="ARBA" id="ARBA00004251"/>
    </source>
</evidence>
<evidence type="ECO:0000259" key="10">
    <source>
        <dbReference type="PROSITE" id="PS51034"/>
    </source>
</evidence>
<gene>
    <name evidence="11" type="ORF">TCNE_LOCUS6955</name>
</gene>
<dbReference type="AlphaFoldDB" id="A0A183UEN5"/>
<dbReference type="InterPro" id="IPR001507">
    <property type="entry name" value="ZP_dom"/>
</dbReference>
<evidence type="ECO:0000256" key="3">
    <source>
        <dbReference type="ARBA" id="ARBA00022475"/>
    </source>
</evidence>
<evidence type="ECO:0000256" key="8">
    <source>
        <dbReference type="SAM" id="MobiDB-lite"/>
    </source>
</evidence>
<reference evidence="11 12" key="2">
    <citation type="submission" date="2018-11" db="EMBL/GenBank/DDBJ databases">
        <authorList>
            <consortium name="Pathogen Informatics"/>
        </authorList>
    </citation>
    <scope>NUCLEOTIDE SEQUENCE [LARGE SCALE GENOMIC DNA]</scope>
</reference>
<evidence type="ECO:0000313" key="12">
    <source>
        <dbReference type="Proteomes" id="UP000050794"/>
    </source>
</evidence>
<dbReference type="InterPro" id="IPR057475">
    <property type="entry name" value="CUT_C"/>
</dbReference>
<name>A0A183UEN5_TOXCA</name>
<dbReference type="PANTHER" id="PTHR22907:SF24">
    <property type="entry name" value="ZP DOMAIN-CONTAINING PROTEIN"/>
    <property type="match status" value="1"/>
</dbReference>
<dbReference type="InterPro" id="IPR056953">
    <property type="entry name" value="CUT_N"/>
</dbReference>
<evidence type="ECO:0000256" key="7">
    <source>
        <dbReference type="ARBA" id="ARBA00023136"/>
    </source>
</evidence>
<keyword evidence="7 9" id="KW-0472">Membrane</keyword>
<dbReference type="Pfam" id="PF25301">
    <property type="entry name" value="CUT_C"/>
    <property type="match status" value="1"/>
</dbReference>
<evidence type="ECO:0000256" key="6">
    <source>
        <dbReference type="ARBA" id="ARBA00022989"/>
    </source>
</evidence>
<dbReference type="GO" id="GO:0042302">
    <property type="term" value="F:structural constituent of cuticle"/>
    <property type="evidence" value="ECO:0007669"/>
    <property type="project" value="UniProtKB-KW"/>
</dbReference>
<dbReference type="EMBL" id="UYWY01019585">
    <property type="protein sequence ID" value="VDM38276.1"/>
    <property type="molecule type" value="Genomic_DNA"/>
</dbReference>
<evidence type="ECO:0000313" key="11">
    <source>
        <dbReference type="EMBL" id="VDM38276.1"/>
    </source>
</evidence>
<feature type="domain" description="ZP" evidence="10">
    <location>
        <begin position="28"/>
        <end position="311"/>
    </location>
</feature>
<keyword evidence="6 9" id="KW-1133">Transmembrane helix</keyword>
<feature type="region of interest" description="Disordered" evidence="8">
    <location>
        <begin position="625"/>
        <end position="644"/>
    </location>
</feature>
<comment type="subcellular location">
    <subcellularLocation>
        <location evidence="1">Cell membrane</location>
        <topology evidence="1">Single-pass type I membrane protein</topology>
    </subcellularLocation>
</comment>
<keyword evidence="5" id="KW-0732">Signal</keyword>
<sequence>MWRWVLKLCHRTATISIDNDIIGDPDIECLEDQIRVFVKTRKIFAGRIYAKGKADNPDCSKDDFAKERTKKPHMDLKFGMCGMKSLRSVDPRGMYYGITLMFITKVDQAFHVKCFFEEASRGLTAELGVSMIPTTEVEARHSIPGCSYSIHSSSIDELDAGKPAGPPIQFARVGDRVLHQWHCDDGNHLVQTFNVSFVARQISRRTPKRKQFHNPRPSPYRHTDFSKMFGILINNCYVTDGFGKRADVVDSKGCSVDAILITGIRYSPDLQRAYAESQVFKFADRPGVWFFCQIQMCMKKAGMCNGVTPPSCASSATGATEEEAMSVNEDFEAEMKSNVLGKGSDKATMNLPKHNGHMKLPFGQQEGPRRTTEPFQYTGSASYGITETAEDFDVMKEHVTVFGPGFPLPNALEKDGIHYGPAHKAILGNAIPTTERPQNSMAVVTTVFEADEAYAATSGRVNAKGAYADYDEEEVTIPANLNDLLANLPDDFSADSLQKMFRDSVEDRRALLQGFDMLMNQARFLFRIQLNRHLRAKTNSSKQRRHKPKRYSENQTQGNSTQKISSMQDSWRSRMADAPLGKVEDDERFANRHHVNAVEEPPFDPDAPPMIAGRLLIYDLDEEPPNTAIKTNRDEQQSSPKSCAPSGCAISRHGLFVLASGLGTFCAVLLVVTVFMYARLSRTLMFPRELAYESSASPPSKPVNNELSGGSIASGIQRNRLRAPDWNLEN</sequence>
<dbReference type="PROSITE" id="PS51034">
    <property type="entry name" value="ZP_2"/>
    <property type="match status" value="1"/>
</dbReference>
<dbReference type="Pfam" id="PF25057">
    <property type="entry name" value="CUT_N"/>
    <property type="match status" value="1"/>
</dbReference>
<accession>A0A183UEN5</accession>